<evidence type="ECO:0000313" key="5">
    <source>
        <dbReference type="EMBL" id="BBI34840.1"/>
    </source>
</evidence>
<dbReference type="InterPro" id="IPR001279">
    <property type="entry name" value="Metallo-B-lactamas"/>
</dbReference>
<dbReference type="Proteomes" id="UP000289856">
    <property type="component" value="Chromosome"/>
</dbReference>
<keyword evidence="5" id="KW-0378">Hydrolase</keyword>
<comment type="function">
    <text evidence="2">Counteracts the endogenous Pycsar antiviral defense system. Phosphodiesterase that enables metal-dependent hydrolysis of host cyclic nucleotide Pycsar defense signals such as cCMP and cUMP.</text>
</comment>
<accession>A0A3T1D9S6</accession>
<dbReference type="GO" id="GO:0016787">
    <property type="term" value="F:hydrolase activity"/>
    <property type="evidence" value="ECO:0007669"/>
    <property type="project" value="UniProtKB-KW"/>
</dbReference>
<dbReference type="PANTHER" id="PTHR42951">
    <property type="entry name" value="METALLO-BETA-LACTAMASE DOMAIN-CONTAINING"/>
    <property type="match status" value="1"/>
</dbReference>
<organism evidence="5 6">
    <name type="scientific">Cohnella abietis</name>
    <dbReference type="NCBI Taxonomy" id="2507935"/>
    <lineage>
        <taxon>Bacteria</taxon>
        <taxon>Bacillati</taxon>
        <taxon>Bacillota</taxon>
        <taxon>Bacilli</taxon>
        <taxon>Bacillales</taxon>
        <taxon>Paenibacillaceae</taxon>
        <taxon>Cohnella</taxon>
    </lineage>
</organism>
<feature type="domain" description="Metallo-beta-lactamase" evidence="4">
    <location>
        <begin position="20"/>
        <end position="212"/>
    </location>
</feature>
<evidence type="ECO:0000256" key="1">
    <source>
        <dbReference type="ARBA" id="ARBA00034221"/>
    </source>
</evidence>
<name>A0A3T1D9S6_9BACL</name>
<proteinExistence type="predicted"/>
<comment type="catalytic activity">
    <reaction evidence="3">
        <text>3',5'-cyclic UMP + H2O = UMP + H(+)</text>
        <dbReference type="Rhea" id="RHEA:70575"/>
        <dbReference type="ChEBI" id="CHEBI:15377"/>
        <dbReference type="ChEBI" id="CHEBI:15378"/>
        <dbReference type="ChEBI" id="CHEBI:57865"/>
        <dbReference type="ChEBI" id="CHEBI:184387"/>
    </reaction>
    <physiologicalReaction direction="left-to-right" evidence="3">
        <dbReference type="Rhea" id="RHEA:70576"/>
    </physiologicalReaction>
</comment>
<dbReference type="InterPro" id="IPR036866">
    <property type="entry name" value="RibonucZ/Hydroxyglut_hydro"/>
</dbReference>
<evidence type="ECO:0000313" key="6">
    <source>
        <dbReference type="Proteomes" id="UP000289856"/>
    </source>
</evidence>
<dbReference type="OrthoDB" id="9802248at2"/>
<dbReference type="AlphaFoldDB" id="A0A3T1D9S6"/>
<evidence type="ECO:0000259" key="4">
    <source>
        <dbReference type="SMART" id="SM00849"/>
    </source>
</evidence>
<dbReference type="Pfam" id="PF00753">
    <property type="entry name" value="Lactamase_B"/>
    <property type="match status" value="1"/>
</dbReference>
<dbReference type="KEGG" id="cohn:KCTCHS21_42390"/>
<dbReference type="SMART" id="SM00849">
    <property type="entry name" value="Lactamase_B"/>
    <property type="match status" value="1"/>
</dbReference>
<dbReference type="InterPro" id="IPR050855">
    <property type="entry name" value="NDM-1-like"/>
</dbReference>
<dbReference type="RefSeq" id="WP_130612838.1">
    <property type="nucleotide sequence ID" value="NZ_AP019400.1"/>
</dbReference>
<dbReference type="PANTHER" id="PTHR42951:SF9">
    <property type="entry name" value="METAL-DEPENDENT HYDROLASE"/>
    <property type="match status" value="1"/>
</dbReference>
<comment type="catalytic activity">
    <reaction evidence="1">
        <text>3',5'-cyclic CMP + H2O = CMP + H(+)</text>
        <dbReference type="Rhea" id="RHEA:72675"/>
        <dbReference type="ChEBI" id="CHEBI:15377"/>
        <dbReference type="ChEBI" id="CHEBI:15378"/>
        <dbReference type="ChEBI" id="CHEBI:58003"/>
        <dbReference type="ChEBI" id="CHEBI:60377"/>
    </reaction>
    <physiologicalReaction direction="left-to-right" evidence="1">
        <dbReference type="Rhea" id="RHEA:72676"/>
    </physiologicalReaction>
</comment>
<protein>
    <submittedName>
        <fullName evidence="5">MBL fold metallo-hydrolase</fullName>
    </submittedName>
</protein>
<dbReference type="Gene3D" id="3.60.15.10">
    <property type="entry name" value="Ribonuclease Z/Hydroxyacylglutathione hydrolase-like"/>
    <property type="match status" value="1"/>
</dbReference>
<evidence type="ECO:0000256" key="3">
    <source>
        <dbReference type="ARBA" id="ARBA00048505"/>
    </source>
</evidence>
<dbReference type="SUPFAM" id="SSF56281">
    <property type="entry name" value="Metallo-hydrolase/oxidoreductase"/>
    <property type="match status" value="1"/>
</dbReference>
<gene>
    <name evidence="5" type="ORF">KCTCHS21_42390</name>
</gene>
<evidence type="ECO:0000256" key="2">
    <source>
        <dbReference type="ARBA" id="ARBA00034301"/>
    </source>
</evidence>
<keyword evidence="6" id="KW-1185">Reference proteome</keyword>
<reference evidence="5 6" key="1">
    <citation type="submission" date="2019-01" db="EMBL/GenBank/DDBJ databases">
        <title>Complete genome sequence of Cohnella hallensis HS21 isolated from Korean fir (Abies koreana) rhizospheric soil.</title>
        <authorList>
            <person name="Jiang L."/>
            <person name="Kang S.W."/>
            <person name="Kim S."/>
            <person name="Jung J."/>
            <person name="Kim C.Y."/>
            <person name="Kim D.H."/>
            <person name="Kim S.W."/>
            <person name="Lee J."/>
        </authorList>
    </citation>
    <scope>NUCLEOTIDE SEQUENCE [LARGE SCALE GENOMIC DNA]</scope>
    <source>
        <strain evidence="5 6">HS21</strain>
    </source>
</reference>
<dbReference type="CDD" id="cd07721">
    <property type="entry name" value="yflN-like_MBL-fold"/>
    <property type="match status" value="1"/>
</dbReference>
<dbReference type="EMBL" id="AP019400">
    <property type="protein sequence ID" value="BBI34840.1"/>
    <property type="molecule type" value="Genomic_DNA"/>
</dbReference>
<sequence length="240" mass="25962">MNKTTLGPLTQLIFMPRLFPLNCYLIEDEQGITLIDACMPFLAKGIHEAIKATGKPLTRILLTHVHGDHIGAVPYLKEKYPSAQIGISSRDAAILNGDHSLLPHEAQTPIKGDLPKKAPFAPDFLIEDNDQIGSIIAVASPGHTPGHFAYLEQISNTLIAGDAFQSKGGFAVSGTLKWAFPFPAMATWHAPTAIASAKKLMSLKPSALVVGHGPALLQPVNMMKHAIDEAEQRIIRRSNR</sequence>